<comment type="cofactor">
    <cofactor evidence="1">
        <name>Fe(2+)</name>
        <dbReference type="ChEBI" id="CHEBI:29033"/>
    </cofactor>
</comment>
<evidence type="ECO:0000256" key="2">
    <source>
        <dbReference type="ARBA" id="ARBA00008749"/>
    </source>
</evidence>
<evidence type="ECO:0000256" key="7">
    <source>
        <dbReference type="ARBA" id="ARBA00022946"/>
    </source>
</evidence>
<dbReference type="Pfam" id="PF03405">
    <property type="entry name" value="FA_desaturase_2"/>
    <property type="match status" value="1"/>
</dbReference>
<sequence>MNTRKVADTVAQGAPASRPLAPTRRSRRNCTSVRAVVAEPKLLVSKPSPIILNGQIAHSITHERLELVRGMGDYMEANVVPLLKPVDKCWQPNDLLPHSEEPDFLDKVC</sequence>
<evidence type="ECO:0000256" key="8">
    <source>
        <dbReference type="ARBA" id="ARBA00023002"/>
    </source>
</evidence>
<accession>A0A699ZNJ8</accession>
<dbReference type="InterPro" id="IPR012348">
    <property type="entry name" value="RNR-like"/>
</dbReference>
<name>A0A699ZNJ8_HAELA</name>
<dbReference type="GO" id="GO:0006633">
    <property type="term" value="P:fatty acid biosynthetic process"/>
    <property type="evidence" value="ECO:0007669"/>
    <property type="project" value="UniProtKB-KW"/>
</dbReference>
<comment type="subunit">
    <text evidence="3">Homodimer.</text>
</comment>
<evidence type="ECO:0000256" key="6">
    <source>
        <dbReference type="ARBA" id="ARBA00022832"/>
    </source>
</evidence>
<proteinExistence type="inferred from homology"/>
<dbReference type="InterPro" id="IPR005067">
    <property type="entry name" value="Fatty_acid_desaturase-2"/>
</dbReference>
<dbReference type="InterPro" id="IPR009078">
    <property type="entry name" value="Ferritin-like_SF"/>
</dbReference>
<organism evidence="13 14">
    <name type="scientific">Haematococcus lacustris</name>
    <name type="common">Green alga</name>
    <name type="synonym">Haematococcus pluvialis</name>
    <dbReference type="NCBI Taxonomy" id="44745"/>
    <lineage>
        <taxon>Eukaryota</taxon>
        <taxon>Viridiplantae</taxon>
        <taxon>Chlorophyta</taxon>
        <taxon>core chlorophytes</taxon>
        <taxon>Chlorophyceae</taxon>
        <taxon>CS clade</taxon>
        <taxon>Chlamydomonadales</taxon>
        <taxon>Haematococcaceae</taxon>
        <taxon>Haematococcus</taxon>
    </lineage>
</organism>
<keyword evidence="9" id="KW-0408">Iron</keyword>
<evidence type="ECO:0000313" key="14">
    <source>
        <dbReference type="Proteomes" id="UP000485058"/>
    </source>
</evidence>
<protein>
    <submittedName>
        <fullName evidence="13">Stearoyl-ACP-desaturase</fullName>
    </submittedName>
</protein>
<evidence type="ECO:0000256" key="12">
    <source>
        <dbReference type="SAM" id="MobiDB-lite"/>
    </source>
</evidence>
<dbReference type="Proteomes" id="UP000485058">
    <property type="component" value="Unassembled WGS sequence"/>
</dbReference>
<dbReference type="EMBL" id="BLLF01001649">
    <property type="protein sequence ID" value="GFH20506.1"/>
    <property type="molecule type" value="Genomic_DNA"/>
</dbReference>
<evidence type="ECO:0000256" key="1">
    <source>
        <dbReference type="ARBA" id="ARBA00001954"/>
    </source>
</evidence>
<keyword evidence="5" id="KW-0479">Metal-binding</keyword>
<keyword evidence="6" id="KW-0276">Fatty acid metabolism</keyword>
<evidence type="ECO:0000256" key="5">
    <source>
        <dbReference type="ARBA" id="ARBA00022723"/>
    </source>
</evidence>
<dbReference type="SUPFAM" id="SSF47240">
    <property type="entry name" value="Ferritin-like"/>
    <property type="match status" value="1"/>
</dbReference>
<dbReference type="GO" id="GO:0045300">
    <property type="term" value="F:stearoyl-[ACP] desaturase activity"/>
    <property type="evidence" value="ECO:0007669"/>
    <property type="project" value="InterPro"/>
</dbReference>
<keyword evidence="8" id="KW-0560">Oxidoreductase</keyword>
<evidence type="ECO:0000256" key="11">
    <source>
        <dbReference type="ARBA" id="ARBA00023160"/>
    </source>
</evidence>
<evidence type="ECO:0000256" key="3">
    <source>
        <dbReference type="ARBA" id="ARBA00011738"/>
    </source>
</evidence>
<evidence type="ECO:0000256" key="4">
    <source>
        <dbReference type="ARBA" id="ARBA00022516"/>
    </source>
</evidence>
<evidence type="ECO:0000313" key="13">
    <source>
        <dbReference type="EMBL" id="GFH20506.1"/>
    </source>
</evidence>
<dbReference type="PANTHER" id="PTHR31155:SF9">
    <property type="entry name" value="STEAROYL-[ACYL-CARRIER-PROTEIN] 9-DESATURASE 7, CHLOROPLASTIC"/>
    <property type="match status" value="1"/>
</dbReference>
<gene>
    <name evidence="13" type="ORF">HaLaN_17640</name>
</gene>
<feature type="region of interest" description="Disordered" evidence="12">
    <location>
        <begin position="1"/>
        <end position="30"/>
    </location>
</feature>
<evidence type="ECO:0000256" key="10">
    <source>
        <dbReference type="ARBA" id="ARBA00023098"/>
    </source>
</evidence>
<comment type="similarity">
    <text evidence="2">Belongs to the fatty acid desaturase type 2 family.</text>
</comment>
<keyword evidence="14" id="KW-1185">Reference proteome</keyword>
<keyword evidence="4" id="KW-0444">Lipid biosynthesis</keyword>
<keyword evidence="7" id="KW-0809">Transit peptide</keyword>
<dbReference type="GO" id="GO:0046872">
    <property type="term" value="F:metal ion binding"/>
    <property type="evidence" value="ECO:0007669"/>
    <property type="project" value="UniProtKB-KW"/>
</dbReference>
<dbReference type="PANTHER" id="PTHR31155">
    <property type="entry name" value="ACYL- ACYL-CARRIER-PROTEIN DESATURASE-RELATED"/>
    <property type="match status" value="1"/>
</dbReference>
<dbReference type="AlphaFoldDB" id="A0A699ZNJ8"/>
<keyword evidence="10" id="KW-0443">Lipid metabolism</keyword>
<evidence type="ECO:0000256" key="9">
    <source>
        <dbReference type="ARBA" id="ARBA00023004"/>
    </source>
</evidence>
<dbReference type="Gene3D" id="1.10.620.20">
    <property type="entry name" value="Ribonucleotide Reductase, subunit A"/>
    <property type="match status" value="1"/>
</dbReference>
<keyword evidence="11" id="KW-0275">Fatty acid biosynthesis</keyword>
<feature type="non-terminal residue" evidence="13">
    <location>
        <position position="1"/>
    </location>
</feature>
<reference evidence="13 14" key="1">
    <citation type="submission" date="2020-02" db="EMBL/GenBank/DDBJ databases">
        <title>Draft genome sequence of Haematococcus lacustris strain NIES-144.</title>
        <authorList>
            <person name="Morimoto D."/>
            <person name="Nakagawa S."/>
            <person name="Yoshida T."/>
            <person name="Sawayama S."/>
        </authorList>
    </citation>
    <scope>NUCLEOTIDE SEQUENCE [LARGE SCALE GENOMIC DNA]</scope>
    <source>
        <strain evidence="13 14">NIES-144</strain>
    </source>
</reference>
<comment type="caution">
    <text evidence="13">The sequence shown here is derived from an EMBL/GenBank/DDBJ whole genome shotgun (WGS) entry which is preliminary data.</text>
</comment>